<accession>A0AA88KG02</accession>
<feature type="region of interest" description="Disordered" evidence="1">
    <location>
        <begin position="73"/>
        <end position="98"/>
    </location>
</feature>
<evidence type="ECO:0000313" key="3">
    <source>
        <dbReference type="Proteomes" id="UP000816034"/>
    </source>
</evidence>
<dbReference type="Proteomes" id="UP000816034">
    <property type="component" value="Unassembled WGS sequence"/>
</dbReference>
<gene>
    <name evidence="2" type="ORF">C9374_010288</name>
</gene>
<name>A0AA88KG02_NAELO</name>
<evidence type="ECO:0000313" key="2">
    <source>
        <dbReference type="EMBL" id="KAG2374914.1"/>
    </source>
</evidence>
<evidence type="ECO:0000256" key="1">
    <source>
        <dbReference type="SAM" id="MobiDB-lite"/>
    </source>
</evidence>
<dbReference type="RefSeq" id="XP_044544088.1">
    <property type="nucleotide sequence ID" value="XM_044685815.1"/>
</dbReference>
<dbReference type="AlphaFoldDB" id="A0AA88KG02"/>
<comment type="caution">
    <text evidence="2">The sequence shown here is derived from an EMBL/GenBank/DDBJ whole genome shotgun (WGS) entry which is preliminary data.</text>
</comment>
<reference evidence="2 3" key="1">
    <citation type="journal article" date="2018" name="BMC Genomics">
        <title>The genome of Naegleria lovaniensis, the basis for a comparative approach to unravel pathogenicity factors of the human pathogenic amoeba N. fowleri.</title>
        <authorList>
            <person name="Liechti N."/>
            <person name="Schurch N."/>
            <person name="Bruggmann R."/>
            <person name="Wittwer M."/>
        </authorList>
    </citation>
    <scope>NUCLEOTIDE SEQUENCE [LARGE SCALE GENOMIC DNA]</scope>
    <source>
        <strain evidence="2 3">ATCC 30569</strain>
    </source>
</reference>
<dbReference type="EMBL" id="PYSW02000041">
    <property type="protein sequence ID" value="KAG2374914.1"/>
    <property type="molecule type" value="Genomic_DNA"/>
</dbReference>
<sequence length="160" mass="17915">MLGKELIIFGGYGETSYLNDIWGGEVIMTGSTNSSMSSLQELNVSRISEQSLTVDEELANEIIHRLNGLAPNREVSEQSNDEHAYMTPKKSEELETNDQETLDHAFQKIRLLEETVIELSDMVQQLAVSLAAESKKRSSLQKEVSTLKQALHNLTYSINL</sequence>
<keyword evidence="3" id="KW-1185">Reference proteome</keyword>
<feature type="compositionally biased region" description="Basic and acidic residues" evidence="1">
    <location>
        <begin position="74"/>
        <end position="93"/>
    </location>
</feature>
<dbReference type="GeneID" id="68102742"/>
<organism evidence="2 3">
    <name type="scientific">Naegleria lovaniensis</name>
    <name type="common">Amoeba</name>
    <dbReference type="NCBI Taxonomy" id="51637"/>
    <lineage>
        <taxon>Eukaryota</taxon>
        <taxon>Discoba</taxon>
        <taxon>Heterolobosea</taxon>
        <taxon>Tetramitia</taxon>
        <taxon>Eutetramitia</taxon>
        <taxon>Vahlkampfiidae</taxon>
        <taxon>Naegleria</taxon>
    </lineage>
</organism>
<protein>
    <submittedName>
        <fullName evidence="2">Uncharacterized protein</fullName>
    </submittedName>
</protein>
<proteinExistence type="predicted"/>